<feature type="transmembrane region" description="Helical" evidence="1">
    <location>
        <begin position="7"/>
        <end position="32"/>
    </location>
</feature>
<dbReference type="EMBL" id="LT837803">
    <property type="protein sequence ID" value="SMB27276.1"/>
    <property type="molecule type" value="Genomic_DNA"/>
</dbReference>
<protein>
    <recommendedName>
        <fullName evidence="4">Cobalt ABC transporter permease</fullName>
    </recommendedName>
</protein>
<evidence type="ECO:0008006" key="4">
    <source>
        <dbReference type="Google" id="ProtNLM"/>
    </source>
</evidence>
<reference evidence="2" key="1">
    <citation type="submission" date="2017-03" db="EMBL/GenBank/DDBJ databases">
        <authorList>
            <consortium name="AG Boll"/>
        </authorList>
    </citation>
    <scope>NUCLEOTIDE SEQUENCE [LARGE SCALE GENOMIC DNA]</scope>
    <source>
        <strain evidence="2">Chol</strain>
    </source>
</reference>
<dbReference type="Proteomes" id="UP000242886">
    <property type="component" value="Chromosome SDENCHOL"/>
</dbReference>
<keyword evidence="1" id="KW-1133">Transmembrane helix</keyword>
<evidence type="ECO:0000313" key="3">
    <source>
        <dbReference type="Proteomes" id="UP000242886"/>
    </source>
</evidence>
<dbReference type="InterPro" id="IPR019670">
    <property type="entry name" value="DUF2523"/>
</dbReference>
<name>A0A7Z7MVJ2_9PROT</name>
<proteinExistence type="predicted"/>
<accession>A0A7Z7MVJ2</accession>
<keyword evidence="3" id="KW-1185">Reference proteome</keyword>
<sequence length="93" mass="9898">MNWAEWLTYGISGWVLKGAMALGFGVVTYTGWDFVKDQLETAVSSSLGSMNATVYQLMALAGFVDAIGVWLAAFTAAVTLLSFKKLAFMGSGS</sequence>
<organism evidence="2 3">
    <name type="scientific">Sterolibacterium denitrificans</name>
    <dbReference type="NCBI Taxonomy" id="157592"/>
    <lineage>
        <taxon>Bacteria</taxon>
        <taxon>Pseudomonadati</taxon>
        <taxon>Pseudomonadota</taxon>
        <taxon>Betaproteobacteria</taxon>
        <taxon>Nitrosomonadales</taxon>
        <taxon>Sterolibacteriaceae</taxon>
        <taxon>Sterolibacterium</taxon>
    </lineage>
</organism>
<feature type="transmembrane region" description="Helical" evidence="1">
    <location>
        <begin position="52"/>
        <end position="83"/>
    </location>
</feature>
<gene>
    <name evidence="2" type="ORF">SDENCHOL_20343</name>
</gene>
<keyword evidence="1" id="KW-0812">Transmembrane</keyword>
<keyword evidence="1" id="KW-0472">Membrane</keyword>
<dbReference type="Pfam" id="PF10734">
    <property type="entry name" value="DUF2523"/>
    <property type="match status" value="1"/>
</dbReference>
<dbReference type="RefSeq" id="WP_154716858.1">
    <property type="nucleotide sequence ID" value="NZ_LT837803.1"/>
</dbReference>
<evidence type="ECO:0000256" key="1">
    <source>
        <dbReference type="SAM" id="Phobius"/>
    </source>
</evidence>
<evidence type="ECO:0000313" key="2">
    <source>
        <dbReference type="EMBL" id="SMB27276.1"/>
    </source>
</evidence>
<dbReference type="AlphaFoldDB" id="A0A7Z7MVJ2"/>